<proteinExistence type="predicted"/>
<dbReference type="OrthoDB" id="6622332at2759"/>
<dbReference type="InterPro" id="IPR025398">
    <property type="entry name" value="DUF4371"/>
</dbReference>
<dbReference type="RefSeq" id="XP_025418975.1">
    <property type="nucleotide sequence ID" value="XM_025563190.1"/>
</dbReference>
<feature type="domain" description="DUF4371" evidence="1">
    <location>
        <begin position="8"/>
        <end position="150"/>
    </location>
</feature>
<dbReference type="RefSeq" id="XP_025418976.1">
    <property type="nucleotide sequence ID" value="XM_025563191.1"/>
</dbReference>
<evidence type="ECO:0000313" key="8">
    <source>
        <dbReference type="RefSeq" id="XP_025418976.1"/>
    </source>
</evidence>
<dbReference type="PANTHER" id="PTHR45749">
    <property type="match status" value="1"/>
</dbReference>
<dbReference type="Proteomes" id="UP000694846">
    <property type="component" value="Unplaced"/>
</dbReference>
<evidence type="ECO:0000313" key="4">
    <source>
        <dbReference type="RefSeq" id="XP_025418972.1"/>
    </source>
</evidence>
<dbReference type="GeneID" id="112689466"/>
<dbReference type="RefSeq" id="XP_025418974.1">
    <property type="nucleotide sequence ID" value="XM_025563189.1"/>
</dbReference>
<evidence type="ECO:0000259" key="1">
    <source>
        <dbReference type="Pfam" id="PF14291"/>
    </source>
</evidence>
<dbReference type="InterPro" id="IPR012337">
    <property type="entry name" value="RNaseH-like_sf"/>
</dbReference>
<reference evidence="3 4" key="1">
    <citation type="submission" date="2025-04" db="UniProtKB">
        <authorList>
            <consortium name="RefSeq"/>
        </authorList>
    </citation>
    <scope>IDENTIFICATION</scope>
    <source>
        <tissue evidence="3 4">Whole body</tissue>
    </source>
</reference>
<evidence type="ECO:0000313" key="2">
    <source>
        <dbReference type="Proteomes" id="UP000694846"/>
    </source>
</evidence>
<evidence type="ECO:0000313" key="7">
    <source>
        <dbReference type="RefSeq" id="XP_025418975.1"/>
    </source>
</evidence>
<evidence type="ECO:0000313" key="6">
    <source>
        <dbReference type="RefSeq" id="XP_025418974.1"/>
    </source>
</evidence>
<evidence type="ECO:0000313" key="5">
    <source>
        <dbReference type="RefSeq" id="XP_025418973.1"/>
    </source>
</evidence>
<evidence type="ECO:0000313" key="3">
    <source>
        <dbReference type="RefSeq" id="XP_025418971.1"/>
    </source>
</evidence>
<dbReference type="AlphaFoldDB" id="A0A8B8G6W4"/>
<dbReference type="PANTHER" id="PTHR45749:SF21">
    <property type="entry name" value="DUF4371 DOMAIN-CONTAINING PROTEIN"/>
    <property type="match status" value="1"/>
</dbReference>
<dbReference type="SUPFAM" id="SSF53098">
    <property type="entry name" value="Ribonuclease H-like"/>
    <property type="match status" value="1"/>
</dbReference>
<dbReference type="RefSeq" id="XP_025418973.1">
    <property type="nucleotide sequence ID" value="XM_025563188.1"/>
</dbReference>
<dbReference type="RefSeq" id="XP_025418972.1">
    <property type="nucleotide sequence ID" value="XM_025563187.1"/>
</dbReference>
<keyword evidence="2" id="KW-1185">Reference proteome</keyword>
<protein>
    <submittedName>
        <fullName evidence="3 4">Zinc finger MYM-type protein 1-like</fullName>
    </submittedName>
</protein>
<dbReference type="Pfam" id="PF14291">
    <property type="entry name" value="DUF4371"/>
    <property type="match status" value="1"/>
</dbReference>
<dbReference type="RefSeq" id="XP_025418971.1">
    <property type="nucleotide sequence ID" value="XM_025563186.1"/>
</dbReference>
<gene>
    <name evidence="6 7 8" type="primary">LOC112689466</name>
    <name evidence="3 4 5" type="synonym">LOC112689465</name>
</gene>
<sequence length="185" mass="20944">MDIDSALAGNQGIFRSFLAFRIDSGDKELTNHINRCKKKKNTTMISKTILYKVVIEKIIINVIKNKYFSILCDKTTDFSTKEQMTFSVRYVDIEEIQIKEFLGFIELGSITGSVIRDTLIKQIECYKLSLKNLPGQGYDGGSNMSGRINGVQAFILEDQSLAVYIHCFNHQLNICILKACEVQAI</sequence>
<name>A0A8B8G6W4_9HEMI</name>
<organism evidence="2 6">
    <name type="scientific">Sipha flava</name>
    <name type="common">yellow sugarcane aphid</name>
    <dbReference type="NCBI Taxonomy" id="143950"/>
    <lineage>
        <taxon>Eukaryota</taxon>
        <taxon>Metazoa</taxon>
        <taxon>Ecdysozoa</taxon>
        <taxon>Arthropoda</taxon>
        <taxon>Hexapoda</taxon>
        <taxon>Insecta</taxon>
        <taxon>Pterygota</taxon>
        <taxon>Neoptera</taxon>
        <taxon>Paraneoptera</taxon>
        <taxon>Hemiptera</taxon>
        <taxon>Sternorrhyncha</taxon>
        <taxon>Aphidomorpha</taxon>
        <taxon>Aphidoidea</taxon>
        <taxon>Aphididae</taxon>
        <taxon>Sipha</taxon>
    </lineage>
</organism>
<accession>A0A8B8G6W4</accession>